<protein>
    <submittedName>
        <fullName evidence="1">Uncharacterized protein</fullName>
    </submittedName>
</protein>
<dbReference type="AlphaFoldDB" id="A0A2W1LLE5"/>
<dbReference type="SUPFAM" id="SSF55961">
    <property type="entry name" value="Bet v1-like"/>
    <property type="match status" value="1"/>
</dbReference>
<proteinExistence type="predicted"/>
<reference evidence="1 2" key="1">
    <citation type="submission" date="2018-06" db="EMBL/GenBank/DDBJ databases">
        <title>Paenibacillus imtechensis sp. nov.</title>
        <authorList>
            <person name="Pinnaka A.K."/>
            <person name="Singh H."/>
            <person name="Kaur M."/>
        </authorList>
    </citation>
    <scope>NUCLEOTIDE SEQUENCE [LARGE SCALE GENOMIC DNA]</scope>
    <source>
        <strain evidence="1 2">SMB1</strain>
    </source>
</reference>
<dbReference type="InterPro" id="IPR036034">
    <property type="entry name" value="PDZ_sf"/>
</dbReference>
<accession>A0A2W1LLE5</accession>
<evidence type="ECO:0000313" key="2">
    <source>
        <dbReference type="Proteomes" id="UP000249522"/>
    </source>
</evidence>
<dbReference type="Proteomes" id="UP000249522">
    <property type="component" value="Unassembled WGS sequence"/>
</dbReference>
<organism evidence="1 2">
    <name type="scientific">Paenibacillus sambharensis</name>
    <dbReference type="NCBI Taxonomy" id="1803190"/>
    <lineage>
        <taxon>Bacteria</taxon>
        <taxon>Bacillati</taxon>
        <taxon>Bacillota</taxon>
        <taxon>Bacilli</taxon>
        <taxon>Bacillales</taxon>
        <taxon>Paenibacillaceae</taxon>
        <taxon>Paenibacillus</taxon>
    </lineage>
</organism>
<keyword evidence="2" id="KW-1185">Reference proteome</keyword>
<name>A0A2W1LLE5_9BACL</name>
<sequence length="286" mass="32155">MLTNNGASTSNTVWIEAAADEVWRYVATVSGWKQFLADLSSLSSPRDEIMAGDTVVLVIGELTNKASCVERIEHKLISFDEQYEVVMPDGSLWPYRLQTAFRVQERSGFTELEVIVNGYGRDEAMQWIRECGEMGWRQSLFHLKTVVELGLDLRNEVFNYPRLGVLNYTATAEQLCRQGLDPDRQGGNHIGTAYPGGPAWKAGLRDGALIVKLGGRAVPTYRDFVVALGQLYGKPPVPVEVVYYWEGQRYTTHIEPTYDDQFTGMVDPEAEPLSEVAARRKRQSRV</sequence>
<dbReference type="InterPro" id="IPR023393">
    <property type="entry name" value="START-like_dom_sf"/>
</dbReference>
<dbReference type="RefSeq" id="WP_111146953.1">
    <property type="nucleotide sequence ID" value="NZ_QKRB01000044.1"/>
</dbReference>
<dbReference type="EMBL" id="QKRB01000044">
    <property type="protein sequence ID" value="PZD95324.1"/>
    <property type="molecule type" value="Genomic_DNA"/>
</dbReference>
<dbReference type="OrthoDB" id="2538979at2"/>
<dbReference type="SUPFAM" id="SSF50156">
    <property type="entry name" value="PDZ domain-like"/>
    <property type="match status" value="1"/>
</dbReference>
<dbReference type="Gene3D" id="2.30.42.10">
    <property type="match status" value="1"/>
</dbReference>
<dbReference type="Gene3D" id="3.30.530.20">
    <property type="match status" value="1"/>
</dbReference>
<evidence type="ECO:0000313" key="1">
    <source>
        <dbReference type="EMBL" id="PZD95324.1"/>
    </source>
</evidence>
<comment type="caution">
    <text evidence="1">The sequence shown here is derived from an EMBL/GenBank/DDBJ whole genome shotgun (WGS) entry which is preliminary data.</text>
</comment>
<gene>
    <name evidence="1" type="ORF">DNH61_12310</name>
</gene>